<comment type="caution">
    <text evidence="2">The sequence shown here is derived from an EMBL/GenBank/DDBJ whole genome shotgun (WGS) entry which is preliminary data.</text>
</comment>
<evidence type="ECO:0000256" key="1">
    <source>
        <dbReference type="SAM" id="MobiDB-lite"/>
    </source>
</evidence>
<dbReference type="Proteomes" id="UP000593565">
    <property type="component" value="Unassembled WGS sequence"/>
</dbReference>
<organism evidence="2 3">
    <name type="scientific">Ameiurus melas</name>
    <name type="common">Black bullhead</name>
    <name type="synonym">Silurus melas</name>
    <dbReference type="NCBI Taxonomy" id="219545"/>
    <lineage>
        <taxon>Eukaryota</taxon>
        <taxon>Metazoa</taxon>
        <taxon>Chordata</taxon>
        <taxon>Craniata</taxon>
        <taxon>Vertebrata</taxon>
        <taxon>Euteleostomi</taxon>
        <taxon>Actinopterygii</taxon>
        <taxon>Neopterygii</taxon>
        <taxon>Teleostei</taxon>
        <taxon>Ostariophysi</taxon>
        <taxon>Siluriformes</taxon>
        <taxon>Ictaluridae</taxon>
        <taxon>Ameiurus</taxon>
    </lineage>
</organism>
<dbReference type="AlphaFoldDB" id="A0A7J5ZQ93"/>
<protein>
    <submittedName>
        <fullName evidence="2">Uncharacterized protein</fullName>
    </submittedName>
</protein>
<gene>
    <name evidence="2" type="ORF">AMELA_G00267060</name>
</gene>
<reference evidence="2 3" key="1">
    <citation type="submission" date="2020-02" db="EMBL/GenBank/DDBJ databases">
        <title>A chromosome-scale genome assembly of the black bullhead catfish (Ameiurus melas).</title>
        <authorList>
            <person name="Wen M."/>
            <person name="Zham M."/>
            <person name="Cabau C."/>
            <person name="Klopp C."/>
            <person name="Donnadieu C."/>
            <person name="Roques C."/>
            <person name="Bouchez O."/>
            <person name="Lampietro C."/>
            <person name="Jouanno E."/>
            <person name="Herpin A."/>
            <person name="Louis A."/>
            <person name="Berthelot C."/>
            <person name="Parey E."/>
            <person name="Roest-Crollius H."/>
            <person name="Braasch I."/>
            <person name="Postlethwait J."/>
            <person name="Robinson-Rechavi M."/>
            <person name="Echchiki A."/>
            <person name="Begum T."/>
            <person name="Montfort J."/>
            <person name="Schartl M."/>
            <person name="Bobe J."/>
            <person name="Guiguen Y."/>
        </authorList>
    </citation>
    <scope>NUCLEOTIDE SEQUENCE [LARGE SCALE GENOMIC DNA]</scope>
    <source>
        <strain evidence="2">M_S1</strain>
        <tissue evidence="2">Blood</tissue>
    </source>
</reference>
<evidence type="ECO:0000313" key="3">
    <source>
        <dbReference type="Proteomes" id="UP000593565"/>
    </source>
</evidence>
<keyword evidence="3" id="KW-1185">Reference proteome</keyword>
<feature type="region of interest" description="Disordered" evidence="1">
    <location>
        <begin position="1"/>
        <end position="27"/>
    </location>
</feature>
<accession>A0A7J5ZQ93</accession>
<sequence length="183" mass="20699">MSGECEELRTSEMSHQEEQHKIQSGIKKRSISPVSSCVSYKSDRSLLLPLNFTDGTSSVESGTVERSNSPVSSCVSFKSDRSMPLPYNFKGGTSSVERNQEQKPNIGCRNQMESIFKELENKVITLLKNELNRFKKLLSADSPACSEEEEEEDLHCFREGVLKITLHILKNMKQKDLTHTLQI</sequence>
<feature type="non-terminal residue" evidence="2">
    <location>
        <position position="183"/>
    </location>
</feature>
<proteinExistence type="predicted"/>
<name>A0A7J5ZQ93_AMEME</name>
<dbReference type="EMBL" id="JAAGNN010000026">
    <property type="protein sequence ID" value="KAF4071807.1"/>
    <property type="molecule type" value="Genomic_DNA"/>
</dbReference>
<evidence type="ECO:0000313" key="2">
    <source>
        <dbReference type="EMBL" id="KAF4071807.1"/>
    </source>
</evidence>
<feature type="compositionally biased region" description="Basic and acidic residues" evidence="1">
    <location>
        <begin position="1"/>
        <end position="21"/>
    </location>
</feature>